<comment type="caution">
    <text evidence="2">The sequence shown here is derived from an EMBL/GenBank/DDBJ whole genome shotgun (WGS) entry which is preliminary data.</text>
</comment>
<dbReference type="EMBL" id="QFYP01000001">
    <property type="protein sequence ID" value="RAK61497.1"/>
    <property type="molecule type" value="Genomic_DNA"/>
</dbReference>
<accession>A0A328B3R7</accession>
<dbReference type="AlphaFoldDB" id="A0A328B3R7"/>
<name>A0A328B3R7_9CAUL</name>
<dbReference type="Proteomes" id="UP000249842">
    <property type="component" value="Unassembled WGS sequence"/>
</dbReference>
<protein>
    <recommendedName>
        <fullName evidence="4">UrcA family protein</fullName>
    </recommendedName>
</protein>
<proteinExistence type="predicted"/>
<feature type="chain" id="PRO_5016420562" description="UrcA family protein" evidence="1">
    <location>
        <begin position="26"/>
        <end position="108"/>
    </location>
</feature>
<evidence type="ECO:0000313" key="2">
    <source>
        <dbReference type="EMBL" id="RAK61497.1"/>
    </source>
</evidence>
<gene>
    <name evidence="2" type="ORF">DJ021_17650</name>
</gene>
<feature type="signal peptide" evidence="1">
    <location>
        <begin position="1"/>
        <end position="25"/>
    </location>
</feature>
<evidence type="ECO:0000256" key="1">
    <source>
        <dbReference type="SAM" id="SignalP"/>
    </source>
</evidence>
<sequence>MNRMRAAAVVCASALSASIALPSVAKEATMRVRIGDLNLNSDAGAAKALDRIRGASTRFCRFNSGPLYRAQEARCRHEVSYKAVRQLDAPVVTALYEARTSGALLARR</sequence>
<keyword evidence="3" id="KW-1185">Reference proteome</keyword>
<organism evidence="2 3">
    <name type="scientific">Phenylobacterium hankyongense</name>
    <dbReference type="NCBI Taxonomy" id="1813876"/>
    <lineage>
        <taxon>Bacteria</taxon>
        <taxon>Pseudomonadati</taxon>
        <taxon>Pseudomonadota</taxon>
        <taxon>Alphaproteobacteria</taxon>
        <taxon>Caulobacterales</taxon>
        <taxon>Caulobacteraceae</taxon>
        <taxon>Phenylobacterium</taxon>
    </lineage>
</organism>
<dbReference type="NCBIfam" id="TIGR04433">
    <property type="entry name" value="UrcA_uranyl"/>
    <property type="match status" value="1"/>
</dbReference>
<dbReference type="RefSeq" id="WP_111458788.1">
    <property type="nucleotide sequence ID" value="NZ_QFYP01000001.1"/>
</dbReference>
<evidence type="ECO:0008006" key="4">
    <source>
        <dbReference type="Google" id="ProtNLM"/>
    </source>
</evidence>
<evidence type="ECO:0000313" key="3">
    <source>
        <dbReference type="Proteomes" id="UP000249842"/>
    </source>
</evidence>
<reference evidence="3" key="1">
    <citation type="submission" date="2018-05" db="EMBL/GenBank/DDBJ databases">
        <authorList>
            <person name="Li X."/>
        </authorList>
    </citation>
    <scope>NUCLEOTIDE SEQUENCE [LARGE SCALE GENOMIC DNA]</scope>
    <source>
        <strain evidence="3">HKS-05</strain>
    </source>
</reference>
<keyword evidence="1" id="KW-0732">Signal</keyword>
<dbReference type="InterPro" id="IPR030972">
    <property type="entry name" value="UrcA_uranyl"/>
</dbReference>